<keyword evidence="3" id="KW-1185">Reference proteome</keyword>
<dbReference type="Gene3D" id="3.40.630.30">
    <property type="match status" value="1"/>
</dbReference>
<dbReference type="Pfam" id="PF00583">
    <property type="entry name" value="Acetyltransf_1"/>
    <property type="match status" value="1"/>
</dbReference>
<evidence type="ECO:0000313" key="2">
    <source>
        <dbReference type="EMBL" id="MDH8677426.1"/>
    </source>
</evidence>
<dbReference type="InterPro" id="IPR039840">
    <property type="entry name" value="NAA80"/>
</dbReference>
<dbReference type="PANTHER" id="PTHR13538:SF4">
    <property type="entry name" value="N-ALPHA-ACETYLTRANSFERASE 80"/>
    <property type="match status" value="1"/>
</dbReference>
<organism evidence="2 3">
    <name type="scientific">Fusibacter bizertensis</name>
    <dbReference type="NCBI Taxonomy" id="1488331"/>
    <lineage>
        <taxon>Bacteria</taxon>
        <taxon>Bacillati</taxon>
        <taxon>Bacillota</taxon>
        <taxon>Clostridia</taxon>
        <taxon>Eubacteriales</taxon>
        <taxon>Eubacteriales Family XII. Incertae Sedis</taxon>
        <taxon>Fusibacter</taxon>
    </lineage>
</organism>
<gene>
    <name evidence="2" type="ORF">QE109_04665</name>
</gene>
<dbReference type="CDD" id="cd04301">
    <property type="entry name" value="NAT_SF"/>
    <property type="match status" value="1"/>
</dbReference>
<dbReference type="InterPro" id="IPR016181">
    <property type="entry name" value="Acyl_CoA_acyltransferase"/>
</dbReference>
<evidence type="ECO:0000313" key="3">
    <source>
        <dbReference type="Proteomes" id="UP001158045"/>
    </source>
</evidence>
<comment type="caution">
    <text evidence="2">The sequence shown here is derived from an EMBL/GenBank/DDBJ whole genome shotgun (WGS) entry which is preliminary data.</text>
</comment>
<dbReference type="RefSeq" id="WP_281093240.1">
    <property type="nucleotide sequence ID" value="NZ_JARYZI010000002.1"/>
</dbReference>
<dbReference type="SUPFAM" id="SSF55729">
    <property type="entry name" value="Acyl-CoA N-acyltransferases (Nat)"/>
    <property type="match status" value="1"/>
</dbReference>
<feature type="domain" description="N-acetyltransferase" evidence="1">
    <location>
        <begin position="14"/>
        <end position="153"/>
    </location>
</feature>
<name>A0ABT6NAJ8_9FIRM</name>
<dbReference type="PROSITE" id="PS51186">
    <property type="entry name" value="GNAT"/>
    <property type="match status" value="1"/>
</dbReference>
<sequence length="153" mass="17822">MSERRGKCKLMANSEVLTLETTDREEDIEFIEKSLRQQNRLEAPSKQSKEPVKYNLVLKDSSGDVVGGVITTIYRYSMYVETLWIDEKYRKGGYGTQLMKQAEKTARAHGCTMMQLDTFNYQAPEFYKKLGFVQFGELGYKEGFVRYYFSKVL</sequence>
<proteinExistence type="predicted"/>
<protein>
    <submittedName>
        <fullName evidence="2">GNAT family N-acetyltransferase</fullName>
    </submittedName>
</protein>
<dbReference type="EMBL" id="JARYZI010000002">
    <property type="protein sequence ID" value="MDH8677426.1"/>
    <property type="molecule type" value="Genomic_DNA"/>
</dbReference>
<reference evidence="2 3" key="1">
    <citation type="submission" date="2023-04" db="EMBL/GenBank/DDBJ databases">
        <title>Fusibacter bizertensis strain WBS, isolated from littoral bottom sediments of the Arctic seas - biochemical and genomic analysis.</title>
        <authorList>
            <person name="Brioukhanov A.L."/>
        </authorList>
    </citation>
    <scope>NUCLEOTIDE SEQUENCE [LARGE SCALE GENOMIC DNA]</scope>
    <source>
        <strain evidence="2 3">WBS</strain>
    </source>
</reference>
<evidence type="ECO:0000259" key="1">
    <source>
        <dbReference type="PROSITE" id="PS51186"/>
    </source>
</evidence>
<dbReference type="InterPro" id="IPR000182">
    <property type="entry name" value="GNAT_dom"/>
</dbReference>
<accession>A0ABT6NAJ8</accession>
<dbReference type="Proteomes" id="UP001158045">
    <property type="component" value="Unassembled WGS sequence"/>
</dbReference>
<dbReference type="PANTHER" id="PTHR13538">
    <property type="entry name" value="N-ACETYLTRANSFERASE 6"/>
    <property type="match status" value="1"/>
</dbReference>